<dbReference type="GO" id="GO:0008395">
    <property type="term" value="F:steroid hydroxylase activity"/>
    <property type="evidence" value="ECO:0007669"/>
    <property type="project" value="TreeGrafter"/>
</dbReference>
<name>A0A9D4GV66_DREPO</name>
<sequence>MRHQFNKRRFFRLLGVQCANTYPLFGCLPEAMKMGVLSHDIWSIRKYGRVFGTYLGNLPNLVVADPKLIREIFVCQFHKFPQRMQALYISEWWDNCVVMAKGDHWRYMRSIITPAFNSVALRNMHTRTETCLEKLTTFLTEKVNGRVEFEFDMRTLFGALTLDILCYTSFGQETNNLKNENNEFSRHAKILSTLNIETNALNGLPMILPFTKPVFRFLRLDYVNTESLNYIKKVIEDMISFRSCQNGMHKDTLQNLVNATGSFDDQQQIDDGNTNLISNPFKTRKHQGLNQDEIIANAIVVLMAGYDTTATTLTWMAYLLATNMDVQLKLVKSIDEHADISGTDYDSVMKLDYLDWFLSETLRLYPAANRTGRDTDIDTEVCGLKVRRGLSITVPIYAIHRMPEYWSEPEKCIPERFSPENMEKIIPFTYLPFGVGPRACLGIKMAKMLCKVIMVKVLQMYTFHVCSKTEINPVLETSLLTKPKNGLWLTLRKR</sequence>
<evidence type="ECO:0000256" key="4">
    <source>
        <dbReference type="ARBA" id="ARBA00022723"/>
    </source>
</evidence>
<protein>
    <recommendedName>
        <fullName evidence="13">Cytochrome P450</fullName>
    </recommendedName>
</protein>
<dbReference type="FunFam" id="1.10.630.10:FF:000182">
    <property type="entry name" value="Cytochrome P450 3A4"/>
    <property type="match status" value="1"/>
</dbReference>
<organism evidence="11 12">
    <name type="scientific">Dreissena polymorpha</name>
    <name type="common">Zebra mussel</name>
    <name type="synonym">Mytilus polymorpha</name>
    <dbReference type="NCBI Taxonomy" id="45954"/>
    <lineage>
        <taxon>Eukaryota</taxon>
        <taxon>Metazoa</taxon>
        <taxon>Spiralia</taxon>
        <taxon>Lophotrochozoa</taxon>
        <taxon>Mollusca</taxon>
        <taxon>Bivalvia</taxon>
        <taxon>Autobranchia</taxon>
        <taxon>Heteroconchia</taxon>
        <taxon>Euheterodonta</taxon>
        <taxon>Imparidentia</taxon>
        <taxon>Neoheterodontei</taxon>
        <taxon>Myida</taxon>
        <taxon>Dreissenoidea</taxon>
        <taxon>Dreissenidae</taxon>
        <taxon>Dreissena</taxon>
    </lineage>
</organism>
<evidence type="ECO:0000256" key="5">
    <source>
        <dbReference type="ARBA" id="ARBA00023002"/>
    </source>
</evidence>
<dbReference type="InterPro" id="IPR001128">
    <property type="entry name" value="Cyt_P450"/>
</dbReference>
<comment type="caution">
    <text evidence="11">The sequence shown here is derived from an EMBL/GenBank/DDBJ whole genome shotgun (WGS) entry which is preliminary data.</text>
</comment>
<evidence type="ECO:0000256" key="1">
    <source>
        <dbReference type="ARBA" id="ARBA00001971"/>
    </source>
</evidence>
<dbReference type="CDD" id="cd11055">
    <property type="entry name" value="CYP3A-like"/>
    <property type="match status" value="1"/>
</dbReference>
<evidence type="ECO:0000256" key="10">
    <source>
        <dbReference type="RuleBase" id="RU000461"/>
    </source>
</evidence>
<dbReference type="Gene3D" id="1.10.630.10">
    <property type="entry name" value="Cytochrome P450"/>
    <property type="match status" value="1"/>
</dbReference>
<keyword evidence="6 9" id="KW-0408">Iron</keyword>
<dbReference type="InterPro" id="IPR050705">
    <property type="entry name" value="Cytochrome_P450_3A"/>
</dbReference>
<keyword evidence="7 10" id="KW-0503">Monooxygenase</keyword>
<dbReference type="InterPro" id="IPR002401">
    <property type="entry name" value="Cyt_P450_E_grp-I"/>
</dbReference>
<dbReference type="InterPro" id="IPR017972">
    <property type="entry name" value="Cyt_P450_CS"/>
</dbReference>
<evidence type="ECO:0008006" key="13">
    <source>
        <dbReference type="Google" id="ProtNLM"/>
    </source>
</evidence>
<keyword evidence="12" id="KW-1185">Reference proteome</keyword>
<evidence type="ECO:0000256" key="7">
    <source>
        <dbReference type="ARBA" id="ARBA00023033"/>
    </source>
</evidence>
<evidence type="ECO:0000256" key="9">
    <source>
        <dbReference type="PIRSR" id="PIRSR602401-1"/>
    </source>
</evidence>
<accession>A0A9D4GV66</accession>
<reference evidence="11" key="2">
    <citation type="submission" date="2020-11" db="EMBL/GenBank/DDBJ databases">
        <authorList>
            <person name="McCartney M.A."/>
            <person name="Auch B."/>
            <person name="Kono T."/>
            <person name="Mallez S."/>
            <person name="Becker A."/>
            <person name="Gohl D.M."/>
            <person name="Silverstein K.A.T."/>
            <person name="Koren S."/>
            <person name="Bechman K.B."/>
            <person name="Herman A."/>
            <person name="Abrahante J.E."/>
            <person name="Garbe J."/>
        </authorList>
    </citation>
    <scope>NUCLEOTIDE SEQUENCE</scope>
    <source>
        <strain evidence="11">Duluth1</strain>
        <tissue evidence="11">Whole animal</tissue>
    </source>
</reference>
<dbReference type="PROSITE" id="PS00086">
    <property type="entry name" value="CYTOCHROME_P450"/>
    <property type="match status" value="1"/>
</dbReference>
<comment type="cofactor">
    <cofactor evidence="1 9">
        <name>heme</name>
        <dbReference type="ChEBI" id="CHEBI:30413"/>
    </cofactor>
</comment>
<evidence type="ECO:0000313" key="12">
    <source>
        <dbReference type="Proteomes" id="UP000828390"/>
    </source>
</evidence>
<evidence type="ECO:0000256" key="6">
    <source>
        <dbReference type="ARBA" id="ARBA00023004"/>
    </source>
</evidence>
<dbReference type="GO" id="GO:0016705">
    <property type="term" value="F:oxidoreductase activity, acting on paired donors, with incorporation or reduction of molecular oxygen"/>
    <property type="evidence" value="ECO:0007669"/>
    <property type="project" value="InterPro"/>
</dbReference>
<dbReference type="InterPro" id="IPR036396">
    <property type="entry name" value="Cyt_P450_sf"/>
</dbReference>
<comment type="similarity">
    <text evidence="2 10">Belongs to the cytochrome P450 family.</text>
</comment>
<dbReference type="AlphaFoldDB" id="A0A9D4GV66"/>
<comment type="function">
    <text evidence="8">Cytochromes P450 are a group of heme-thiolate monooxygenases. They oxidize a variety of structurally unrelated compounds, including steroids, fatty acids, and xenobiotics.</text>
</comment>
<dbReference type="GO" id="GO:0020037">
    <property type="term" value="F:heme binding"/>
    <property type="evidence" value="ECO:0007669"/>
    <property type="project" value="InterPro"/>
</dbReference>
<dbReference type="GO" id="GO:0005506">
    <property type="term" value="F:iron ion binding"/>
    <property type="evidence" value="ECO:0007669"/>
    <property type="project" value="InterPro"/>
</dbReference>
<proteinExistence type="inferred from homology"/>
<dbReference type="Proteomes" id="UP000828390">
    <property type="component" value="Unassembled WGS sequence"/>
</dbReference>
<feature type="binding site" description="axial binding residue" evidence="9">
    <location>
        <position position="440"/>
    </location>
    <ligand>
        <name>heme</name>
        <dbReference type="ChEBI" id="CHEBI:30413"/>
    </ligand>
    <ligandPart>
        <name>Fe</name>
        <dbReference type="ChEBI" id="CHEBI:18248"/>
    </ligandPart>
</feature>
<reference evidence="11" key="1">
    <citation type="journal article" date="2019" name="bioRxiv">
        <title>The Genome of the Zebra Mussel, Dreissena polymorpha: A Resource for Invasive Species Research.</title>
        <authorList>
            <person name="McCartney M.A."/>
            <person name="Auch B."/>
            <person name="Kono T."/>
            <person name="Mallez S."/>
            <person name="Zhang Y."/>
            <person name="Obille A."/>
            <person name="Becker A."/>
            <person name="Abrahante J.E."/>
            <person name="Garbe J."/>
            <person name="Badalamenti J.P."/>
            <person name="Herman A."/>
            <person name="Mangelson H."/>
            <person name="Liachko I."/>
            <person name="Sullivan S."/>
            <person name="Sone E.D."/>
            <person name="Koren S."/>
            <person name="Silverstein K.A.T."/>
            <person name="Beckman K.B."/>
            <person name="Gohl D.M."/>
        </authorList>
    </citation>
    <scope>NUCLEOTIDE SEQUENCE</scope>
    <source>
        <strain evidence="11">Duluth1</strain>
        <tissue evidence="11">Whole animal</tissue>
    </source>
</reference>
<gene>
    <name evidence="11" type="ORF">DPMN_122276</name>
</gene>
<evidence type="ECO:0000256" key="3">
    <source>
        <dbReference type="ARBA" id="ARBA00022617"/>
    </source>
</evidence>
<keyword evidence="5 10" id="KW-0560">Oxidoreductase</keyword>
<dbReference type="PRINTS" id="PR00463">
    <property type="entry name" value="EP450I"/>
</dbReference>
<evidence type="ECO:0000256" key="8">
    <source>
        <dbReference type="ARBA" id="ARBA00043906"/>
    </source>
</evidence>
<evidence type="ECO:0000256" key="2">
    <source>
        <dbReference type="ARBA" id="ARBA00010617"/>
    </source>
</evidence>
<dbReference type="PRINTS" id="PR00385">
    <property type="entry name" value="P450"/>
</dbReference>
<dbReference type="PANTHER" id="PTHR24302">
    <property type="entry name" value="CYTOCHROME P450 FAMILY 3"/>
    <property type="match status" value="1"/>
</dbReference>
<dbReference type="EMBL" id="JAIWYP010000005">
    <property type="protein sequence ID" value="KAH3820532.1"/>
    <property type="molecule type" value="Genomic_DNA"/>
</dbReference>
<dbReference type="Pfam" id="PF00067">
    <property type="entry name" value="p450"/>
    <property type="match status" value="1"/>
</dbReference>
<dbReference type="SUPFAM" id="SSF48264">
    <property type="entry name" value="Cytochrome P450"/>
    <property type="match status" value="1"/>
</dbReference>
<evidence type="ECO:0000313" key="11">
    <source>
        <dbReference type="EMBL" id="KAH3820532.1"/>
    </source>
</evidence>
<keyword evidence="4 9" id="KW-0479">Metal-binding</keyword>
<keyword evidence="3 9" id="KW-0349">Heme</keyword>
<dbReference type="PANTHER" id="PTHR24302:SF15">
    <property type="entry name" value="FATTY-ACID PEROXYGENASE"/>
    <property type="match status" value="1"/>
</dbReference>